<evidence type="ECO:0000259" key="2">
    <source>
        <dbReference type="Pfam" id="PF00437"/>
    </source>
</evidence>
<dbReference type="OrthoDB" id="9810761at2"/>
<dbReference type="SUPFAM" id="SSF52540">
    <property type="entry name" value="P-loop containing nucleoside triphosphate hydrolases"/>
    <property type="match status" value="1"/>
</dbReference>
<evidence type="ECO:0000313" key="4">
    <source>
        <dbReference type="Proteomes" id="UP000251956"/>
    </source>
</evidence>
<dbReference type="InterPro" id="IPR014149">
    <property type="entry name" value="Conjug-transfer_TrbB"/>
</dbReference>
<dbReference type="EMBL" id="QMBQ01000011">
    <property type="protein sequence ID" value="RAZ72423.1"/>
    <property type="molecule type" value="Genomic_DNA"/>
</dbReference>
<dbReference type="InterPro" id="IPR001482">
    <property type="entry name" value="T2SS/T4SS_dom"/>
</dbReference>
<name>A0A330GJ77_9HYPH</name>
<evidence type="ECO:0000313" key="3">
    <source>
        <dbReference type="EMBL" id="RAZ72423.1"/>
    </source>
</evidence>
<dbReference type="Proteomes" id="UP000251956">
    <property type="component" value="Unassembled WGS sequence"/>
</dbReference>
<protein>
    <submittedName>
        <fullName evidence="3">P-type conjugative transfer ATPase TrbB</fullName>
    </submittedName>
</protein>
<dbReference type="GO" id="GO:0005524">
    <property type="term" value="F:ATP binding"/>
    <property type="evidence" value="ECO:0007669"/>
    <property type="project" value="InterPro"/>
</dbReference>
<organism evidence="3 4">
    <name type="scientific">Mesorhizobium atlanticum</name>
    <dbReference type="NCBI Taxonomy" id="2233532"/>
    <lineage>
        <taxon>Bacteria</taxon>
        <taxon>Pseudomonadati</taxon>
        <taxon>Pseudomonadota</taxon>
        <taxon>Alphaproteobacteria</taxon>
        <taxon>Hyphomicrobiales</taxon>
        <taxon>Phyllobacteriaceae</taxon>
        <taxon>Mesorhizobium</taxon>
    </lineage>
</organism>
<dbReference type="NCBIfam" id="TIGR02782">
    <property type="entry name" value="TrbB_P"/>
    <property type="match status" value="1"/>
</dbReference>
<dbReference type="RefSeq" id="WP_112130876.1">
    <property type="nucleotide sequence ID" value="NZ_QMBQ01000011.1"/>
</dbReference>
<dbReference type="Gene3D" id="3.40.50.300">
    <property type="entry name" value="P-loop containing nucleotide triphosphate hydrolases"/>
    <property type="match status" value="1"/>
</dbReference>
<dbReference type="InterPro" id="IPR050921">
    <property type="entry name" value="T4SS_GSP_E_ATPase"/>
</dbReference>
<comment type="caution">
    <text evidence="3">The sequence shown here is derived from an EMBL/GenBank/DDBJ whole genome shotgun (WGS) entry which is preliminary data.</text>
</comment>
<dbReference type="GO" id="GO:0005737">
    <property type="term" value="C:cytoplasm"/>
    <property type="evidence" value="ECO:0007669"/>
    <property type="project" value="InterPro"/>
</dbReference>
<accession>A0A330GJ77</accession>
<evidence type="ECO:0000256" key="1">
    <source>
        <dbReference type="ARBA" id="ARBA00006611"/>
    </source>
</evidence>
<dbReference type="PANTHER" id="PTHR30486">
    <property type="entry name" value="TWITCHING MOTILITY PROTEIN PILT"/>
    <property type="match status" value="1"/>
</dbReference>
<feature type="domain" description="Bacterial type II secretion system protein E" evidence="2">
    <location>
        <begin position="106"/>
        <end position="286"/>
    </location>
</feature>
<dbReference type="AlphaFoldDB" id="A0A330GJ77"/>
<keyword evidence="4" id="KW-1185">Reference proteome</keyword>
<comment type="similarity">
    <text evidence="1">Belongs to the GSP E family.</text>
</comment>
<dbReference type="Pfam" id="PF00437">
    <property type="entry name" value="T2SSE"/>
    <property type="match status" value="1"/>
</dbReference>
<dbReference type="CDD" id="cd01130">
    <property type="entry name" value="VirB11-like_ATPase"/>
    <property type="match status" value="1"/>
</dbReference>
<dbReference type="PANTHER" id="PTHR30486:SF6">
    <property type="entry name" value="TYPE IV PILUS RETRACTATION ATPASE PILT"/>
    <property type="match status" value="1"/>
</dbReference>
<dbReference type="GO" id="GO:0016887">
    <property type="term" value="F:ATP hydrolysis activity"/>
    <property type="evidence" value="ECO:0007669"/>
    <property type="project" value="InterPro"/>
</dbReference>
<reference evidence="3 4" key="1">
    <citation type="submission" date="2018-07" db="EMBL/GenBank/DDBJ databases">
        <title>Diversity of Mesorhizobium strains in Brazil.</title>
        <authorList>
            <person name="Helene L.C.F."/>
            <person name="Dall'Agnol R."/>
            <person name="Delamuta J.R.M."/>
            <person name="Hungria M."/>
        </authorList>
    </citation>
    <scope>NUCLEOTIDE SEQUENCE [LARGE SCALE GENOMIC DNA]</scope>
    <source>
        <strain evidence="3 4">CNPSo 3140</strain>
    </source>
</reference>
<dbReference type="InterPro" id="IPR027417">
    <property type="entry name" value="P-loop_NTPase"/>
</dbReference>
<proteinExistence type="inferred from homology"/>
<gene>
    <name evidence="3" type="primary">trbB</name>
    <name evidence="3" type="ORF">DPM35_29205</name>
</gene>
<sequence length="327" mass="34613">MAALHNNTEGRARSSRMLRTALGASITRLLDDPAIVEVMLNPDGRIWVDQLSAGLADTGEVLSAADGERIIRLVAHHVGAEVHSRSPRLSAELPDTGERFEGLLPPLVAAPAFAIRKPAVAIFTLDDYVAAGIMTAKQAVALRAAVVTRANILVAGGTSTGKTTLTNALLAEVAKGPDRVVIIEDTRELQCAAPNLVAMRTKDGIATLSDLVRSSLRLRPDRIPIGEVRGAEALDLLKAWGTGHPGGIGTIHAGSGIGALRRLEQLIQEAVITVPRALIAETIDLVAVLSGRGSARRLTELTRVEGLGPDGDYRTFRFAYDQQGDDS</sequence>
<dbReference type="Gene3D" id="3.30.450.90">
    <property type="match status" value="1"/>
</dbReference>